<keyword evidence="3" id="KW-0597">Phosphoprotein</keyword>
<name>A0A423QAH7_9GAMM</name>
<dbReference type="SUPFAM" id="SSF55781">
    <property type="entry name" value="GAF domain-like"/>
    <property type="match status" value="1"/>
</dbReference>
<evidence type="ECO:0000259" key="10">
    <source>
        <dbReference type="SMART" id="SM00387"/>
    </source>
</evidence>
<evidence type="ECO:0000256" key="6">
    <source>
        <dbReference type="ARBA" id="ARBA00022777"/>
    </source>
</evidence>
<organism evidence="11 12">
    <name type="scientific">Salinisphaera orenii YIM 95161</name>
    <dbReference type="NCBI Taxonomy" id="1051139"/>
    <lineage>
        <taxon>Bacteria</taxon>
        <taxon>Pseudomonadati</taxon>
        <taxon>Pseudomonadota</taxon>
        <taxon>Gammaproteobacteria</taxon>
        <taxon>Salinisphaerales</taxon>
        <taxon>Salinisphaeraceae</taxon>
        <taxon>Salinisphaera</taxon>
    </lineage>
</organism>
<dbReference type="InterPro" id="IPR011495">
    <property type="entry name" value="Sig_transdc_His_kin_sub2_dim/P"/>
</dbReference>
<dbReference type="InterPro" id="IPR036890">
    <property type="entry name" value="HATPase_C_sf"/>
</dbReference>
<evidence type="ECO:0000256" key="4">
    <source>
        <dbReference type="ARBA" id="ARBA00022679"/>
    </source>
</evidence>
<dbReference type="Pfam" id="PF13185">
    <property type="entry name" value="GAF_2"/>
    <property type="match status" value="1"/>
</dbReference>
<evidence type="ECO:0000313" key="11">
    <source>
        <dbReference type="EMBL" id="ROO37591.1"/>
    </source>
</evidence>
<evidence type="ECO:0000313" key="12">
    <source>
        <dbReference type="Proteomes" id="UP000285123"/>
    </source>
</evidence>
<evidence type="ECO:0000256" key="2">
    <source>
        <dbReference type="ARBA" id="ARBA00012438"/>
    </source>
</evidence>
<reference evidence="11 12" key="1">
    <citation type="submission" date="2013-10" db="EMBL/GenBank/DDBJ databases">
        <title>Salinisphaera halophila YIM 95161 Genome Sequencing.</title>
        <authorList>
            <person name="Lai Q."/>
            <person name="Li C."/>
            <person name="Shao Z."/>
        </authorList>
    </citation>
    <scope>NUCLEOTIDE SEQUENCE [LARGE SCALE GENOMIC DNA]</scope>
    <source>
        <strain evidence="11 12">YIM 95161</strain>
    </source>
</reference>
<dbReference type="PANTHER" id="PTHR41523:SF8">
    <property type="entry name" value="ETHYLENE RESPONSE SENSOR PROTEIN"/>
    <property type="match status" value="1"/>
</dbReference>
<dbReference type="Pfam" id="PF07568">
    <property type="entry name" value="HisKA_2"/>
    <property type="match status" value="1"/>
</dbReference>
<dbReference type="Gene3D" id="3.30.450.40">
    <property type="match status" value="1"/>
</dbReference>
<evidence type="ECO:0000256" key="5">
    <source>
        <dbReference type="ARBA" id="ARBA00022741"/>
    </source>
</evidence>
<comment type="caution">
    <text evidence="11">The sequence shown here is derived from an EMBL/GenBank/DDBJ whole genome shotgun (WGS) entry which is preliminary data.</text>
</comment>
<dbReference type="EC" id="2.7.13.3" evidence="2"/>
<proteinExistence type="predicted"/>
<feature type="coiled-coil region" evidence="8">
    <location>
        <begin position="171"/>
        <end position="202"/>
    </location>
</feature>
<dbReference type="InterPro" id="IPR003594">
    <property type="entry name" value="HATPase_dom"/>
</dbReference>
<evidence type="ECO:0000256" key="8">
    <source>
        <dbReference type="SAM" id="Coils"/>
    </source>
</evidence>
<keyword evidence="4" id="KW-0808">Transferase</keyword>
<dbReference type="InterPro" id="IPR029016">
    <property type="entry name" value="GAF-like_dom_sf"/>
</dbReference>
<dbReference type="GO" id="GO:0005524">
    <property type="term" value="F:ATP binding"/>
    <property type="evidence" value="ECO:0007669"/>
    <property type="project" value="UniProtKB-KW"/>
</dbReference>
<keyword evidence="5" id="KW-0547">Nucleotide-binding</keyword>
<keyword evidence="8" id="KW-0175">Coiled coil</keyword>
<evidence type="ECO:0000256" key="7">
    <source>
        <dbReference type="ARBA" id="ARBA00022840"/>
    </source>
</evidence>
<evidence type="ECO:0000256" key="3">
    <source>
        <dbReference type="ARBA" id="ARBA00022553"/>
    </source>
</evidence>
<keyword evidence="6 11" id="KW-0418">Kinase</keyword>
<dbReference type="InterPro" id="IPR003018">
    <property type="entry name" value="GAF"/>
</dbReference>
<dbReference type="Gene3D" id="3.30.565.10">
    <property type="entry name" value="Histidine kinase-like ATPase, C-terminal domain"/>
    <property type="match status" value="1"/>
</dbReference>
<dbReference type="Proteomes" id="UP000285123">
    <property type="component" value="Unassembled WGS sequence"/>
</dbReference>
<protein>
    <recommendedName>
        <fullName evidence="2">histidine kinase</fullName>
        <ecNumber evidence="2">2.7.13.3</ecNumber>
    </recommendedName>
</protein>
<dbReference type="SMART" id="SM00387">
    <property type="entry name" value="HATPase_c"/>
    <property type="match status" value="1"/>
</dbReference>
<feature type="domain" description="Histidine kinase/HSP90-like ATPase" evidence="10">
    <location>
        <begin position="294"/>
        <end position="387"/>
    </location>
</feature>
<evidence type="ECO:0000259" key="9">
    <source>
        <dbReference type="SMART" id="SM00065"/>
    </source>
</evidence>
<evidence type="ECO:0000256" key="1">
    <source>
        <dbReference type="ARBA" id="ARBA00000085"/>
    </source>
</evidence>
<dbReference type="SUPFAM" id="SSF55874">
    <property type="entry name" value="ATPase domain of HSP90 chaperone/DNA topoisomerase II/histidine kinase"/>
    <property type="match status" value="1"/>
</dbReference>
<dbReference type="Gene3D" id="3.30.450.20">
    <property type="entry name" value="PAS domain"/>
    <property type="match status" value="1"/>
</dbReference>
<dbReference type="PANTHER" id="PTHR41523">
    <property type="entry name" value="TWO-COMPONENT SYSTEM SENSOR PROTEIN"/>
    <property type="match status" value="1"/>
</dbReference>
<feature type="domain" description="GAF" evidence="9">
    <location>
        <begin position="31"/>
        <end position="179"/>
    </location>
</feature>
<dbReference type="AlphaFoldDB" id="A0A423QAH7"/>
<dbReference type="EMBL" id="AYKF01000001">
    <property type="protein sequence ID" value="ROO37591.1"/>
    <property type="molecule type" value="Genomic_DNA"/>
</dbReference>
<accession>A0A423QAH7</accession>
<dbReference type="GO" id="GO:0004673">
    <property type="term" value="F:protein histidine kinase activity"/>
    <property type="evidence" value="ECO:0007669"/>
    <property type="project" value="UniProtKB-EC"/>
</dbReference>
<keyword evidence="7" id="KW-0067">ATP-binding</keyword>
<sequence length="396" mass="43174">MKTMGQQGLEYRLRQQSLVSDLGLYALNSHDFAVLAQEATRIAAEGVQSNLAKVLKYEPDDEWLRVYTGIGWQPGVVGRATVGAGMDSPAGYALRTGEPVVSNHLSSEERFRTPELLIEHGVTRAINVIIQGTGEPFGVLEADASADGTFDEDDVDFLQSLAHVLASGIERGRIESELEQALREKDALIEEKNTLLDELNHRVKNNLQVVSNLLAVETARLDDANAKARLRAVGNRVAALGRIYNRLYRDGQTRDIEFGGYLHEICGELDAFYSNDDHPVRVRSSVDAVFVDLDRAIPLALMVNELIANSARHGFPDSSGGEVHVTLEHADGDILVVVADNGRGMPDDAPQGLGRELISSLGDQLGARIEIYENNGTTVRIRVPETAMQAHDSGDS</sequence>
<comment type="catalytic activity">
    <reaction evidence="1">
        <text>ATP + protein L-histidine = ADP + protein N-phospho-L-histidine.</text>
        <dbReference type="EC" id="2.7.13.3"/>
    </reaction>
</comment>
<dbReference type="SMART" id="SM00065">
    <property type="entry name" value="GAF"/>
    <property type="match status" value="1"/>
</dbReference>
<dbReference type="Pfam" id="PF02518">
    <property type="entry name" value="HATPase_c"/>
    <property type="match status" value="1"/>
</dbReference>
<gene>
    <name evidence="11" type="ORF">SAHL_00050</name>
</gene>